<evidence type="ECO:0000313" key="2">
    <source>
        <dbReference type="EMBL" id="CAL5137855.1"/>
    </source>
</evidence>
<dbReference type="Proteomes" id="UP001497525">
    <property type="component" value="Unassembled WGS sequence"/>
</dbReference>
<dbReference type="PRINTS" id="PR01438">
    <property type="entry name" value="UNVRSLSTRESS"/>
</dbReference>
<feature type="domain" description="UspA" evidence="1">
    <location>
        <begin position="14"/>
        <end position="159"/>
    </location>
</feature>
<dbReference type="Pfam" id="PF00582">
    <property type="entry name" value="Usp"/>
    <property type="match status" value="1"/>
</dbReference>
<protein>
    <recommendedName>
        <fullName evidence="1">UspA domain-containing protein</fullName>
    </recommendedName>
</protein>
<dbReference type="InterPro" id="IPR006015">
    <property type="entry name" value="Universal_stress_UspA"/>
</dbReference>
<dbReference type="AlphaFoldDB" id="A0AAV2TKU8"/>
<gene>
    <name evidence="2" type="ORF">CDAUBV1_LOCUS12338</name>
</gene>
<dbReference type="PANTHER" id="PTHR46989">
    <property type="entry name" value="USP DOMAIN-CONTAINING PROTEIN"/>
    <property type="match status" value="1"/>
</dbReference>
<organism evidence="2 3">
    <name type="scientific">Calicophoron daubneyi</name>
    <name type="common">Rumen fluke</name>
    <name type="synonym">Paramphistomum daubneyi</name>
    <dbReference type="NCBI Taxonomy" id="300641"/>
    <lineage>
        <taxon>Eukaryota</taxon>
        <taxon>Metazoa</taxon>
        <taxon>Spiralia</taxon>
        <taxon>Lophotrochozoa</taxon>
        <taxon>Platyhelminthes</taxon>
        <taxon>Trematoda</taxon>
        <taxon>Digenea</taxon>
        <taxon>Plagiorchiida</taxon>
        <taxon>Pronocephalata</taxon>
        <taxon>Paramphistomoidea</taxon>
        <taxon>Paramphistomidae</taxon>
        <taxon>Calicophoron</taxon>
    </lineage>
</organism>
<evidence type="ECO:0000259" key="1">
    <source>
        <dbReference type="Pfam" id="PF00582"/>
    </source>
</evidence>
<dbReference type="SUPFAM" id="SSF52402">
    <property type="entry name" value="Adenine nucleotide alpha hydrolases-like"/>
    <property type="match status" value="1"/>
</dbReference>
<sequence length="162" mass="18062">MSLGSVGTSHQAPRRILFPIDRSERAKAVVNWYLSKLYRPDDQIYLVLIVELEQPKHSYDFSPTWVPEDLEQKVNIAVKNGKAVGKQFQDIFKSHGLDSEFAIQVGSKPGDLVLQIAKEKDIDIIVVGSWGLGTIKGTFHGGGTEYILHHSHIPILLIPPPL</sequence>
<dbReference type="CDD" id="cd23659">
    <property type="entry name" value="USP_At3g01520-like"/>
    <property type="match status" value="1"/>
</dbReference>
<dbReference type="InterPro" id="IPR014729">
    <property type="entry name" value="Rossmann-like_a/b/a_fold"/>
</dbReference>
<proteinExistence type="predicted"/>
<dbReference type="Gene3D" id="3.40.50.620">
    <property type="entry name" value="HUPs"/>
    <property type="match status" value="1"/>
</dbReference>
<reference evidence="2" key="1">
    <citation type="submission" date="2024-06" db="EMBL/GenBank/DDBJ databases">
        <authorList>
            <person name="Liu X."/>
            <person name="Lenzi L."/>
            <person name="Haldenby T S."/>
            <person name="Uol C."/>
        </authorList>
    </citation>
    <scope>NUCLEOTIDE SEQUENCE</scope>
</reference>
<accession>A0AAV2TKU8</accession>
<comment type="caution">
    <text evidence="2">The sequence shown here is derived from an EMBL/GenBank/DDBJ whole genome shotgun (WGS) entry which is preliminary data.</text>
</comment>
<dbReference type="EMBL" id="CAXLJL010000445">
    <property type="protein sequence ID" value="CAL5137855.1"/>
    <property type="molecule type" value="Genomic_DNA"/>
</dbReference>
<dbReference type="InterPro" id="IPR006016">
    <property type="entry name" value="UspA"/>
</dbReference>
<dbReference type="PANTHER" id="PTHR46989:SF3">
    <property type="entry name" value="USPA DOMAIN-CONTAINING PROTEIN"/>
    <property type="match status" value="1"/>
</dbReference>
<name>A0AAV2TKU8_CALDB</name>
<evidence type="ECO:0000313" key="3">
    <source>
        <dbReference type="Proteomes" id="UP001497525"/>
    </source>
</evidence>